<reference evidence="1 2" key="1">
    <citation type="submission" date="2018-08" db="EMBL/GenBank/DDBJ databases">
        <title>Complete genome sequencing of Blastochloris tepida GI.</title>
        <authorList>
            <person name="Tsukatani Y."/>
            <person name="Mori H."/>
        </authorList>
    </citation>
    <scope>NUCLEOTIDE SEQUENCE [LARGE SCALE GENOMIC DNA]</scope>
    <source>
        <strain evidence="1 2">GI</strain>
    </source>
</reference>
<sequence length="71" mass="8119">MYQPGKWFDALFADPPERGQVIWLDRRAALRKARSLRAPQTALAEERGLLVPFATFVARAQAKRRLRGRAV</sequence>
<evidence type="ECO:0000313" key="2">
    <source>
        <dbReference type="Proteomes" id="UP000266934"/>
    </source>
</evidence>
<accession>A0A348G591</accession>
<evidence type="ECO:0000313" key="1">
    <source>
        <dbReference type="EMBL" id="BBF94724.1"/>
    </source>
</evidence>
<dbReference type="KEGG" id="blag:BLTE_34090"/>
<keyword evidence="2" id="KW-1185">Reference proteome</keyword>
<protein>
    <submittedName>
        <fullName evidence="1">Uncharacterized protein</fullName>
    </submittedName>
</protein>
<proteinExistence type="predicted"/>
<name>A0A348G591_9HYPH</name>
<dbReference type="Proteomes" id="UP000266934">
    <property type="component" value="Chromosome"/>
</dbReference>
<dbReference type="AlphaFoldDB" id="A0A348G591"/>
<dbReference type="OrthoDB" id="9866235at2"/>
<gene>
    <name evidence="1" type="ORF">BLTE_34090</name>
</gene>
<dbReference type="RefSeq" id="WP_126401785.1">
    <property type="nucleotide sequence ID" value="NZ_AP018907.1"/>
</dbReference>
<dbReference type="EMBL" id="AP018907">
    <property type="protein sequence ID" value="BBF94724.1"/>
    <property type="molecule type" value="Genomic_DNA"/>
</dbReference>
<organism evidence="1 2">
    <name type="scientific">Blastochloris tepida</name>
    <dbReference type="NCBI Taxonomy" id="2233851"/>
    <lineage>
        <taxon>Bacteria</taxon>
        <taxon>Pseudomonadati</taxon>
        <taxon>Pseudomonadota</taxon>
        <taxon>Alphaproteobacteria</taxon>
        <taxon>Hyphomicrobiales</taxon>
        <taxon>Blastochloridaceae</taxon>
        <taxon>Blastochloris</taxon>
    </lineage>
</organism>